<feature type="compositionally biased region" description="Low complexity" evidence="5">
    <location>
        <begin position="273"/>
        <end position="327"/>
    </location>
</feature>
<dbReference type="InterPro" id="IPR013980">
    <property type="entry name" value="MANSC_dom"/>
</dbReference>
<evidence type="ECO:0000256" key="6">
    <source>
        <dbReference type="SAM" id="Phobius"/>
    </source>
</evidence>
<evidence type="ECO:0000256" key="5">
    <source>
        <dbReference type="SAM" id="MobiDB-lite"/>
    </source>
</evidence>
<organism evidence="9 10">
    <name type="scientific">Electrophorus electricus</name>
    <name type="common">Electric eel</name>
    <name type="synonym">Gymnotus electricus</name>
    <dbReference type="NCBI Taxonomy" id="8005"/>
    <lineage>
        <taxon>Eukaryota</taxon>
        <taxon>Metazoa</taxon>
        <taxon>Chordata</taxon>
        <taxon>Craniata</taxon>
        <taxon>Vertebrata</taxon>
        <taxon>Euteleostomi</taxon>
        <taxon>Actinopterygii</taxon>
        <taxon>Neopterygii</taxon>
        <taxon>Teleostei</taxon>
        <taxon>Ostariophysi</taxon>
        <taxon>Gymnotiformes</taxon>
        <taxon>Gymnotoidei</taxon>
        <taxon>Gymnotidae</taxon>
        <taxon>Electrophorus</taxon>
    </lineage>
</organism>
<dbReference type="GO" id="GO:0016020">
    <property type="term" value="C:membrane"/>
    <property type="evidence" value="ECO:0007669"/>
    <property type="project" value="UniProtKB-SubCell"/>
</dbReference>
<keyword evidence="3 6" id="KW-0472">Membrane</keyword>
<keyword evidence="6" id="KW-0812">Transmembrane</keyword>
<evidence type="ECO:0000313" key="10">
    <source>
        <dbReference type="Proteomes" id="UP000314983"/>
    </source>
</evidence>
<reference evidence="9 10" key="1">
    <citation type="submission" date="2020-05" db="EMBL/GenBank/DDBJ databases">
        <title>Electrophorus electricus (electric eel) genome, fEleEle1, primary haplotype.</title>
        <authorList>
            <person name="Myers G."/>
            <person name="Meyer A."/>
            <person name="Fedrigo O."/>
            <person name="Formenti G."/>
            <person name="Rhie A."/>
            <person name="Tracey A."/>
            <person name="Sims Y."/>
            <person name="Jarvis E.D."/>
        </authorList>
    </citation>
    <scope>NUCLEOTIDE SEQUENCE [LARGE SCALE GENOMIC DNA]</scope>
</reference>
<evidence type="ECO:0000259" key="8">
    <source>
        <dbReference type="SMART" id="SM00765"/>
    </source>
</evidence>
<keyword evidence="10" id="KW-1185">Reference proteome</keyword>
<proteinExistence type="predicted"/>
<evidence type="ECO:0000256" key="2">
    <source>
        <dbReference type="ARBA" id="ARBA00022729"/>
    </source>
</evidence>
<keyword evidence="2 7" id="KW-0732">Signal</keyword>
<feature type="region of interest" description="Disordered" evidence="5">
    <location>
        <begin position="218"/>
        <end position="327"/>
    </location>
</feature>
<dbReference type="Pfam" id="PF07502">
    <property type="entry name" value="MANEC"/>
    <property type="match status" value="1"/>
</dbReference>
<protein>
    <recommendedName>
        <fullName evidence="8">Seven cysteines N-terminal domain-containing protein</fullName>
    </recommendedName>
</protein>
<feature type="chain" id="PRO_5044300764" description="Seven cysteines N-terminal domain-containing protein" evidence="7">
    <location>
        <begin position="31"/>
        <end position="421"/>
    </location>
</feature>
<dbReference type="Proteomes" id="UP000314983">
    <property type="component" value="Chromosome 2"/>
</dbReference>
<sequence>MSLARRGPGWGAVLLLAALLFLQADGITSAIDGETCYSRQHRDAIVNVHVALNGNGATMDARVEAAERDCVLACCSEEVKPGIKCNMVVYKPSSKDGAENCYLFHCETEHDCPLMVANPGINTYDIFKGRFFPKATIATVTQPPLATTTTQPPTMTSTTPPTTTTTTTTLPMTTTTEVTTKTTNALATRESAVVLVTMPVVTMPSMPVATIVTTATTKTQVSSTTTAVTSTTLSPTLPPKPPQPHQVPAKSSRPLKRPEAHAGRPNAKTVEISTKTIPTTTATQKPTTTTAPTTTSTTTSTTTTITTATTTTPSTMPSTTTTTTTTTTATAERTTVVVVGTENDLKNKALGPDTLKPSTAGSGPGKAPRSQSVWKNSLVVVVVVTLIFLTLLLAIVGRKAVESFDRRHYTRLELNDLHYEI</sequence>
<dbReference type="GeneTree" id="ENSGT01110000267404"/>
<evidence type="ECO:0000256" key="4">
    <source>
        <dbReference type="ARBA" id="ARBA00023180"/>
    </source>
</evidence>
<evidence type="ECO:0000256" key="3">
    <source>
        <dbReference type="ARBA" id="ARBA00023136"/>
    </source>
</evidence>
<evidence type="ECO:0000256" key="7">
    <source>
        <dbReference type="SAM" id="SignalP"/>
    </source>
</evidence>
<dbReference type="Ensembl" id="ENSEEET00000060317.1">
    <property type="protein sequence ID" value="ENSEEEP00000060169.1"/>
    <property type="gene ID" value="ENSEEEG00000028074.1"/>
</dbReference>
<evidence type="ECO:0000313" key="9">
    <source>
        <dbReference type="Ensembl" id="ENSEEEP00000060169.1"/>
    </source>
</evidence>
<reference evidence="9" key="3">
    <citation type="submission" date="2025-09" db="UniProtKB">
        <authorList>
            <consortium name="Ensembl"/>
        </authorList>
    </citation>
    <scope>IDENTIFICATION</scope>
</reference>
<accession>A0AAY5EUA1</accession>
<feature type="region of interest" description="Disordered" evidence="5">
    <location>
        <begin position="342"/>
        <end position="371"/>
    </location>
</feature>
<name>A0AAY5EUA1_ELEEL</name>
<feature type="region of interest" description="Disordered" evidence="5">
    <location>
        <begin position="145"/>
        <end position="169"/>
    </location>
</feature>
<dbReference type="SMART" id="SM00765">
    <property type="entry name" value="MANEC"/>
    <property type="match status" value="1"/>
</dbReference>
<feature type="transmembrane region" description="Helical" evidence="6">
    <location>
        <begin position="378"/>
        <end position="397"/>
    </location>
</feature>
<comment type="subcellular location">
    <subcellularLocation>
        <location evidence="1">Membrane</location>
    </subcellularLocation>
</comment>
<evidence type="ECO:0000256" key="1">
    <source>
        <dbReference type="ARBA" id="ARBA00004370"/>
    </source>
</evidence>
<feature type="compositionally biased region" description="Pro residues" evidence="5">
    <location>
        <begin position="236"/>
        <end position="245"/>
    </location>
</feature>
<dbReference type="InterPro" id="IPR011106">
    <property type="entry name" value="MANSC_N"/>
</dbReference>
<feature type="signal peptide" evidence="7">
    <location>
        <begin position="1"/>
        <end position="30"/>
    </location>
</feature>
<keyword evidence="4" id="KW-0325">Glycoprotein</keyword>
<reference evidence="9" key="2">
    <citation type="submission" date="2025-08" db="UniProtKB">
        <authorList>
            <consortium name="Ensembl"/>
        </authorList>
    </citation>
    <scope>IDENTIFICATION</scope>
</reference>
<feature type="domain" description="Seven cysteines N-terminal" evidence="8">
    <location>
        <begin position="31"/>
        <end position="124"/>
    </location>
</feature>
<keyword evidence="6" id="KW-1133">Transmembrane helix</keyword>
<feature type="compositionally biased region" description="Low complexity" evidence="5">
    <location>
        <begin position="218"/>
        <end position="235"/>
    </location>
</feature>
<gene>
    <name evidence="9" type="primary">MANSC1</name>
</gene>
<dbReference type="AlphaFoldDB" id="A0AAY5EUA1"/>